<dbReference type="PANTHER" id="PTHR43459:SF1">
    <property type="entry name" value="EG:BACN32G11.4 PROTEIN"/>
    <property type="match status" value="1"/>
</dbReference>
<dbReference type="Gene3D" id="3.90.226.10">
    <property type="entry name" value="2-enoyl-CoA Hydratase, Chain A, domain 1"/>
    <property type="match status" value="1"/>
</dbReference>
<dbReference type="EMBL" id="VJZA01000031">
    <property type="protein sequence ID" value="TVT20921.1"/>
    <property type="molecule type" value="Genomic_DNA"/>
</dbReference>
<dbReference type="CDD" id="cd06558">
    <property type="entry name" value="crotonase-like"/>
    <property type="match status" value="1"/>
</dbReference>
<proteinExistence type="predicted"/>
<dbReference type="GO" id="GO:0003824">
    <property type="term" value="F:catalytic activity"/>
    <property type="evidence" value="ECO:0007669"/>
    <property type="project" value="UniProtKB-ARBA"/>
</dbReference>
<accession>A0A558A9I3</accession>
<dbReference type="InterPro" id="IPR029045">
    <property type="entry name" value="ClpP/crotonase-like_dom_sf"/>
</dbReference>
<keyword evidence="2" id="KW-1185">Reference proteome</keyword>
<dbReference type="AlphaFoldDB" id="A0A558A9I3"/>
<dbReference type="PANTHER" id="PTHR43459">
    <property type="entry name" value="ENOYL-COA HYDRATASE"/>
    <property type="match status" value="1"/>
</dbReference>
<evidence type="ECO:0000313" key="2">
    <source>
        <dbReference type="Proteomes" id="UP000318578"/>
    </source>
</evidence>
<dbReference type="Proteomes" id="UP000318578">
    <property type="component" value="Unassembled WGS sequence"/>
</dbReference>
<protein>
    <submittedName>
        <fullName evidence="1">Enoyl-CoA hydratase</fullName>
    </submittedName>
</protein>
<dbReference type="SUPFAM" id="SSF52096">
    <property type="entry name" value="ClpP/crotonase"/>
    <property type="match status" value="1"/>
</dbReference>
<comment type="caution">
    <text evidence="1">The sequence shown here is derived from an EMBL/GenBank/DDBJ whole genome shotgun (WGS) entry which is preliminary data.</text>
</comment>
<dbReference type="Pfam" id="PF00378">
    <property type="entry name" value="ECH_1"/>
    <property type="match status" value="1"/>
</dbReference>
<name>A0A558A9I3_9PSEU</name>
<sequence length="263" mass="27612">MGEPVRYEVAGGVATLTLDQPGSMNTMNPEMLTAVTESLELAAADAAVRVLVMTGSGRAFCAGGNLNGFAAGRGTELPVPTRIGRLRTSMRTSQLLAEMPKPTIAAINGACAGAGFSWACAADLRYCAESARFNTAFLTAGLSGDFGGSWTLPRIVGPAKAREMYLLPSKFDGREAERIGLVNGCVPDPELAGFVAEVAARLAAAAPLAVAAIKQNFNDSLTDDFSAHLDREADRHARLQYTEDAKEAAAAFLAKRAPEFKGR</sequence>
<dbReference type="OrthoDB" id="9777711at2"/>
<reference evidence="1 2" key="1">
    <citation type="submission" date="2019-07" db="EMBL/GenBank/DDBJ databases">
        <title>New species of Amycolatopsis and Streptomyces.</title>
        <authorList>
            <person name="Duangmal K."/>
            <person name="Teo W.F.A."/>
            <person name="Lipun K."/>
        </authorList>
    </citation>
    <scope>NUCLEOTIDE SEQUENCE [LARGE SCALE GENOMIC DNA]</scope>
    <source>
        <strain evidence="1 2">JCM 30562</strain>
    </source>
</reference>
<evidence type="ECO:0000313" key="1">
    <source>
        <dbReference type="EMBL" id="TVT20921.1"/>
    </source>
</evidence>
<dbReference type="RefSeq" id="WP_144640421.1">
    <property type="nucleotide sequence ID" value="NZ_BNAX01000004.1"/>
</dbReference>
<organism evidence="1 2">
    <name type="scientific">Amycolatopsis acidiphila</name>
    <dbReference type="NCBI Taxonomy" id="715473"/>
    <lineage>
        <taxon>Bacteria</taxon>
        <taxon>Bacillati</taxon>
        <taxon>Actinomycetota</taxon>
        <taxon>Actinomycetes</taxon>
        <taxon>Pseudonocardiales</taxon>
        <taxon>Pseudonocardiaceae</taxon>
        <taxon>Amycolatopsis</taxon>
    </lineage>
</organism>
<dbReference type="InterPro" id="IPR001753">
    <property type="entry name" value="Enoyl-CoA_hydra/iso"/>
</dbReference>
<gene>
    <name evidence="1" type="ORF">FNH06_18930</name>
</gene>